<dbReference type="EMBL" id="BLXY01000002">
    <property type="protein sequence ID" value="GFO63832.1"/>
    <property type="molecule type" value="Genomic_DNA"/>
</dbReference>
<evidence type="ECO:0000313" key="1">
    <source>
        <dbReference type="EMBL" id="GFO63832.1"/>
    </source>
</evidence>
<dbReference type="Gene3D" id="1.10.1200.10">
    <property type="entry name" value="ACP-like"/>
    <property type="match status" value="1"/>
</dbReference>
<dbReference type="Proteomes" id="UP000568888">
    <property type="component" value="Unassembled WGS sequence"/>
</dbReference>
<accession>A0A6V8MUT6</accession>
<sequence length="84" mass="9457">MNTVWKENALQVIQDIFRNQFFDDSLAITEHTTPADIEEWDSLAHVNLLASIENAFNIRFTADDMANIDSIAVLLATMVERGAC</sequence>
<protein>
    <submittedName>
        <fullName evidence="1">Uncharacterized protein</fullName>
    </submittedName>
</protein>
<dbReference type="RefSeq" id="WP_183346659.1">
    <property type="nucleotide sequence ID" value="NZ_BLXY01000002.1"/>
</dbReference>
<dbReference type="AlphaFoldDB" id="A0A6V8MUT6"/>
<evidence type="ECO:0000313" key="2">
    <source>
        <dbReference type="Proteomes" id="UP000568888"/>
    </source>
</evidence>
<proteinExistence type="predicted"/>
<organism evidence="1 2">
    <name type="scientific">Geomonas paludis</name>
    <dbReference type="NCBI Taxonomy" id="2740185"/>
    <lineage>
        <taxon>Bacteria</taxon>
        <taxon>Pseudomonadati</taxon>
        <taxon>Thermodesulfobacteriota</taxon>
        <taxon>Desulfuromonadia</taxon>
        <taxon>Geobacterales</taxon>
        <taxon>Geobacteraceae</taxon>
        <taxon>Geomonas</taxon>
    </lineage>
</organism>
<dbReference type="SUPFAM" id="SSF47336">
    <property type="entry name" value="ACP-like"/>
    <property type="match status" value="1"/>
</dbReference>
<reference evidence="2" key="1">
    <citation type="submission" date="2020-06" db="EMBL/GenBank/DDBJ databases">
        <title>Draft genomic sequecing of Geomonas sp. Red736.</title>
        <authorList>
            <person name="Itoh H."/>
            <person name="Xu Z.X."/>
            <person name="Ushijima N."/>
            <person name="Masuda Y."/>
            <person name="Shiratori Y."/>
            <person name="Senoo K."/>
        </authorList>
    </citation>
    <scope>NUCLEOTIDE SEQUENCE [LARGE SCALE GENOMIC DNA]</scope>
    <source>
        <strain evidence="2">Red736</strain>
    </source>
</reference>
<dbReference type="InterPro" id="IPR036736">
    <property type="entry name" value="ACP-like_sf"/>
</dbReference>
<comment type="caution">
    <text evidence="1">The sequence shown here is derived from an EMBL/GenBank/DDBJ whole genome shotgun (WGS) entry which is preliminary data.</text>
</comment>
<gene>
    <name evidence="1" type="ORF">GMPD_17510</name>
</gene>
<name>A0A6V8MUT6_9BACT</name>